<proteinExistence type="predicted"/>
<organism evidence="1 2">
    <name type="scientific">Lentzea flava</name>
    <dbReference type="NCBI Taxonomy" id="103732"/>
    <lineage>
        <taxon>Bacteria</taxon>
        <taxon>Bacillati</taxon>
        <taxon>Actinomycetota</taxon>
        <taxon>Actinomycetes</taxon>
        <taxon>Pseudonocardiales</taxon>
        <taxon>Pseudonocardiaceae</taxon>
        <taxon>Lentzea</taxon>
    </lineage>
</organism>
<reference evidence="2" key="1">
    <citation type="journal article" date="2019" name="Int. J. Syst. Evol. Microbiol.">
        <title>The Global Catalogue of Microorganisms (GCM) 10K type strain sequencing project: providing services to taxonomists for standard genome sequencing and annotation.</title>
        <authorList>
            <consortium name="The Broad Institute Genomics Platform"/>
            <consortium name="The Broad Institute Genome Sequencing Center for Infectious Disease"/>
            <person name="Wu L."/>
            <person name="Ma J."/>
        </authorList>
    </citation>
    <scope>NUCLEOTIDE SEQUENCE [LARGE SCALE GENOMIC DNA]</scope>
    <source>
        <strain evidence="2">JCM 3296</strain>
    </source>
</reference>
<comment type="caution">
    <text evidence="1">The sequence shown here is derived from an EMBL/GenBank/DDBJ whole genome shotgun (WGS) entry which is preliminary data.</text>
</comment>
<evidence type="ECO:0000313" key="1">
    <source>
        <dbReference type="EMBL" id="GGU59032.1"/>
    </source>
</evidence>
<gene>
    <name evidence="1" type="ORF">GCM10010178_59040</name>
</gene>
<keyword evidence="2" id="KW-1185">Reference proteome</keyword>
<sequence>MLDRDFYRGRAGEQVEICDQLTPAKQLVCVKRMDGSDKMSHLFQQGSVSASLIMTNDAYRAKLMAKLRELVADAEFGNATEWTMVYAVATSKDGNLKDIMPFFSRAALRIHSIAIKATGIKVAVAKIDR</sequence>
<dbReference type="InterPro" id="IPR026487">
    <property type="entry name" value="CHP04141"/>
</dbReference>
<dbReference type="EMBL" id="BMRE01000032">
    <property type="protein sequence ID" value="GGU59032.1"/>
    <property type="molecule type" value="Genomic_DNA"/>
</dbReference>
<protein>
    <submittedName>
        <fullName evidence="1">Uncharacterized protein</fullName>
    </submittedName>
</protein>
<accession>A0ABQ2UZA0</accession>
<dbReference type="Pfam" id="PF19614">
    <property type="entry name" value="DUF6119"/>
    <property type="match status" value="1"/>
</dbReference>
<name>A0ABQ2UZA0_9PSEU</name>
<dbReference type="Proteomes" id="UP000649573">
    <property type="component" value="Unassembled WGS sequence"/>
</dbReference>
<evidence type="ECO:0000313" key="2">
    <source>
        <dbReference type="Proteomes" id="UP000649573"/>
    </source>
</evidence>
<dbReference type="NCBIfam" id="TIGR04141">
    <property type="entry name" value="TIGR04141 family sporadically distributed protein"/>
    <property type="match status" value="1"/>
</dbReference>